<protein>
    <submittedName>
        <fullName evidence="1">Uncharacterized protein</fullName>
    </submittedName>
</protein>
<gene>
    <name evidence="1" type="ORF">L6452_32497</name>
</gene>
<dbReference type="Proteomes" id="UP001055879">
    <property type="component" value="Linkage Group LG11"/>
</dbReference>
<evidence type="ECO:0000313" key="1">
    <source>
        <dbReference type="EMBL" id="KAI3692676.1"/>
    </source>
</evidence>
<reference evidence="2" key="1">
    <citation type="journal article" date="2022" name="Mol. Ecol. Resour.">
        <title>The genomes of chicory, endive, great burdock and yacon provide insights into Asteraceae palaeo-polyploidization history and plant inulin production.</title>
        <authorList>
            <person name="Fan W."/>
            <person name="Wang S."/>
            <person name="Wang H."/>
            <person name="Wang A."/>
            <person name="Jiang F."/>
            <person name="Liu H."/>
            <person name="Zhao H."/>
            <person name="Xu D."/>
            <person name="Zhang Y."/>
        </authorList>
    </citation>
    <scope>NUCLEOTIDE SEQUENCE [LARGE SCALE GENOMIC DNA]</scope>
    <source>
        <strain evidence="2">cv. Niubang</strain>
    </source>
</reference>
<comment type="caution">
    <text evidence="1">The sequence shown here is derived from an EMBL/GenBank/DDBJ whole genome shotgun (WGS) entry which is preliminary data.</text>
</comment>
<dbReference type="EMBL" id="CM042057">
    <property type="protein sequence ID" value="KAI3692676.1"/>
    <property type="molecule type" value="Genomic_DNA"/>
</dbReference>
<sequence length="614" mass="70106">MIVKLVEKLQSNRPFIDDFLKQPGMQKVVSGSRNTSVEEETVKEDSKGDQSEKQNSQETKSQSKSVRGVMVTAFLILNPVCHPYPPSNMVGDCIYGFLSVLIISLSVLSISTFFLRRRRRSLVKTPSPQSYPLIGNIIAFLRNRHRFHDWVSDMLCTTPSLTLQVNGFLGLSHGICTADPTNLHHILRSNFPNYIKGRRYTSVLHHLLGNGIFNSDGHLWSSQRKIASYEFNTKSLRNFISDTVQTQLQQSLIPHLVAAADAGETLDLQQVLRKFSFDNICNVAFGVDPGLLRSNSNDSNKNMLFVKAFDAAVDHTSYRFMSPLPAVWKMKRFFNIGNERKYRKSIETIDQFAMDIIKSKETRTGSNSKTHEDLLSRFMASSWDMGFVDDQERRKFLRDIVISFVLAGKDSTATALTWFFWLLAGHRHSQHLIHKELYLLMASSPKIHPLNLTFDDLKNLNYLHAALSESMRLFPPVPINSRLTIDDDTLPDGTYVGKGWFADYSAYAMGRMERLWGSDCREFKPERWLDGNGVYQPFDQFRYPVFHGGFRMCLGKEMAYMQMKSVVVAIMYEFEVEVVDGGGSPERMVDPPYTLSLLLSMKNGLPVRIKKRQH</sequence>
<accession>A0ACB8Z4Q1</accession>
<evidence type="ECO:0000313" key="2">
    <source>
        <dbReference type="Proteomes" id="UP001055879"/>
    </source>
</evidence>
<proteinExistence type="predicted"/>
<organism evidence="1 2">
    <name type="scientific">Arctium lappa</name>
    <name type="common">Greater burdock</name>
    <name type="synonym">Lappa major</name>
    <dbReference type="NCBI Taxonomy" id="4217"/>
    <lineage>
        <taxon>Eukaryota</taxon>
        <taxon>Viridiplantae</taxon>
        <taxon>Streptophyta</taxon>
        <taxon>Embryophyta</taxon>
        <taxon>Tracheophyta</taxon>
        <taxon>Spermatophyta</taxon>
        <taxon>Magnoliopsida</taxon>
        <taxon>eudicotyledons</taxon>
        <taxon>Gunneridae</taxon>
        <taxon>Pentapetalae</taxon>
        <taxon>asterids</taxon>
        <taxon>campanulids</taxon>
        <taxon>Asterales</taxon>
        <taxon>Asteraceae</taxon>
        <taxon>Carduoideae</taxon>
        <taxon>Cardueae</taxon>
        <taxon>Arctiinae</taxon>
        <taxon>Arctium</taxon>
    </lineage>
</organism>
<reference evidence="1 2" key="2">
    <citation type="journal article" date="2022" name="Mol. Ecol. Resour.">
        <title>The genomes of chicory, endive, great burdock and yacon provide insights into Asteraceae paleo-polyploidization history and plant inulin production.</title>
        <authorList>
            <person name="Fan W."/>
            <person name="Wang S."/>
            <person name="Wang H."/>
            <person name="Wang A."/>
            <person name="Jiang F."/>
            <person name="Liu H."/>
            <person name="Zhao H."/>
            <person name="Xu D."/>
            <person name="Zhang Y."/>
        </authorList>
    </citation>
    <scope>NUCLEOTIDE SEQUENCE [LARGE SCALE GENOMIC DNA]</scope>
    <source>
        <strain evidence="2">cv. Niubang</strain>
    </source>
</reference>
<keyword evidence="2" id="KW-1185">Reference proteome</keyword>
<name>A0ACB8Z4Q1_ARCLA</name>